<evidence type="ECO:0000256" key="4">
    <source>
        <dbReference type="ARBA" id="ARBA00023163"/>
    </source>
</evidence>
<keyword evidence="2" id="KW-0805">Transcription regulation</keyword>
<dbReference type="CDD" id="cd06170">
    <property type="entry name" value="LuxR_C_like"/>
    <property type="match status" value="1"/>
</dbReference>
<dbReference type="Pfam" id="PF00196">
    <property type="entry name" value="GerE"/>
    <property type="match status" value="1"/>
</dbReference>
<evidence type="ECO:0000313" key="8">
    <source>
        <dbReference type="EMBL" id="MBB6678563.1"/>
    </source>
</evidence>
<feature type="domain" description="Response regulatory" evidence="7">
    <location>
        <begin position="5"/>
        <end position="121"/>
    </location>
</feature>
<dbReference type="InterPro" id="IPR016032">
    <property type="entry name" value="Sig_transdc_resp-reg_C-effctor"/>
</dbReference>
<dbReference type="SUPFAM" id="SSF52172">
    <property type="entry name" value="CheY-like"/>
    <property type="match status" value="1"/>
</dbReference>
<dbReference type="PRINTS" id="PR00038">
    <property type="entry name" value="HTHLUXR"/>
</dbReference>
<keyword evidence="3" id="KW-0238">DNA-binding</keyword>
<dbReference type="InterPro" id="IPR001789">
    <property type="entry name" value="Sig_transdc_resp-reg_receiver"/>
</dbReference>
<dbReference type="InterPro" id="IPR058245">
    <property type="entry name" value="NreC/VraR/RcsB-like_REC"/>
</dbReference>
<evidence type="ECO:0000256" key="3">
    <source>
        <dbReference type="ARBA" id="ARBA00023125"/>
    </source>
</evidence>
<sequence>MGMIKVLIADDQDLIRGSLRIVLRGEEDIDVVGLAANGREAVELCRQHEPHVVLMDIHMPEMDGIEATRQIKSLYPNTHVVMLTTFHDMDYVREALAAGAAGYLLKAMQPEDLAVSIRLVHRGETLIPQEIAKIMVAEWTGGTASSKPGDGRRKKDGYGLTERELDVLRLLVSGKDNREIARELFLTEGTVKNYISTIYSKLEVPDRIHAVLKAQDENLLAF</sequence>
<evidence type="ECO:0000256" key="1">
    <source>
        <dbReference type="ARBA" id="ARBA00022553"/>
    </source>
</evidence>
<name>A0A841TAQ9_9BACL</name>
<protein>
    <submittedName>
        <fullName evidence="8">Response regulator transcription factor</fullName>
    </submittedName>
</protein>
<dbReference type="GO" id="GO:0000160">
    <property type="term" value="P:phosphorelay signal transduction system"/>
    <property type="evidence" value="ECO:0007669"/>
    <property type="project" value="InterPro"/>
</dbReference>
<dbReference type="PANTHER" id="PTHR43214:SF24">
    <property type="entry name" value="TRANSCRIPTIONAL REGULATORY PROTEIN NARL-RELATED"/>
    <property type="match status" value="1"/>
</dbReference>
<dbReference type="SUPFAM" id="SSF46894">
    <property type="entry name" value="C-terminal effector domain of the bipartite response regulators"/>
    <property type="match status" value="1"/>
</dbReference>
<evidence type="ECO:0000259" key="7">
    <source>
        <dbReference type="PROSITE" id="PS50110"/>
    </source>
</evidence>
<dbReference type="GO" id="GO:0003677">
    <property type="term" value="F:DNA binding"/>
    <property type="evidence" value="ECO:0007669"/>
    <property type="project" value="UniProtKB-KW"/>
</dbReference>
<feature type="domain" description="HTH luxR-type" evidence="6">
    <location>
        <begin position="153"/>
        <end position="218"/>
    </location>
</feature>
<dbReference type="AlphaFoldDB" id="A0A841TAQ9"/>
<accession>A0A841TAQ9</accession>
<dbReference type="Gene3D" id="3.40.50.2300">
    <property type="match status" value="1"/>
</dbReference>
<dbReference type="SMART" id="SM00421">
    <property type="entry name" value="HTH_LUXR"/>
    <property type="match status" value="1"/>
</dbReference>
<dbReference type="PANTHER" id="PTHR43214">
    <property type="entry name" value="TWO-COMPONENT RESPONSE REGULATOR"/>
    <property type="match status" value="1"/>
</dbReference>
<dbReference type="InterPro" id="IPR011006">
    <property type="entry name" value="CheY-like_superfamily"/>
</dbReference>
<evidence type="ECO:0000256" key="2">
    <source>
        <dbReference type="ARBA" id="ARBA00023015"/>
    </source>
</evidence>
<comment type="caution">
    <text evidence="8">The sequence shown here is derived from an EMBL/GenBank/DDBJ whole genome shotgun (WGS) entry which is preliminary data.</text>
</comment>
<proteinExistence type="predicted"/>
<evidence type="ECO:0000256" key="5">
    <source>
        <dbReference type="PROSITE-ProRule" id="PRU00169"/>
    </source>
</evidence>
<dbReference type="GO" id="GO:0006355">
    <property type="term" value="P:regulation of DNA-templated transcription"/>
    <property type="evidence" value="ECO:0007669"/>
    <property type="project" value="InterPro"/>
</dbReference>
<dbReference type="InterPro" id="IPR000792">
    <property type="entry name" value="Tscrpt_reg_LuxR_C"/>
</dbReference>
<feature type="modified residue" description="4-aspartylphosphate" evidence="5">
    <location>
        <position position="56"/>
    </location>
</feature>
<dbReference type="Pfam" id="PF00072">
    <property type="entry name" value="Response_reg"/>
    <property type="match status" value="1"/>
</dbReference>
<keyword evidence="4" id="KW-0804">Transcription</keyword>
<dbReference type="CDD" id="cd17535">
    <property type="entry name" value="REC_NarL-like"/>
    <property type="match status" value="1"/>
</dbReference>
<dbReference type="PROSITE" id="PS50110">
    <property type="entry name" value="RESPONSE_REGULATORY"/>
    <property type="match status" value="1"/>
</dbReference>
<dbReference type="Proteomes" id="UP000574133">
    <property type="component" value="Unassembled WGS sequence"/>
</dbReference>
<dbReference type="EMBL" id="JACJVN010000057">
    <property type="protein sequence ID" value="MBB6678563.1"/>
    <property type="molecule type" value="Genomic_DNA"/>
</dbReference>
<dbReference type="SMART" id="SM00448">
    <property type="entry name" value="REC"/>
    <property type="match status" value="1"/>
</dbReference>
<dbReference type="PROSITE" id="PS50043">
    <property type="entry name" value="HTH_LUXR_2"/>
    <property type="match status" value="1"/>
</dbReference>
<evidence type="ECO:0000313" key="9">
    <source>
        <dbReference type="Proteomes" id="UP000574133"/>
    </source>
</evidence>
<keyword evidence="9" id="KW-1185">Reference proteome</keyword>
<gene>
    <name evidence="8" type="ORF">H4Q31_14825</name>
</gene>
<dbReference type="InterPro" id="IPR039420">
    <property type="entry name" value="WalR-like"/>
</dbReference>
<evidence type="ECO:0000259" key="6">
    <source>
        <dbReference type="PROSITE" id="PS50043"/>
    </source>
</evidence>
<reference evidence="8 9" key="1">
    <citation type="submission" date="2020-08" db="EMBL/GenBank/DDBJ databases">
        <title>Cohnella phylogeny.</title>
        <authorList>
            <person name="Dunlap C."/>
        </authorList>
    </citation>
    <scope>NUCLEOTIDE SEQUENCE [LARGE SCALE GENOMIC DNA]</scope>
    <source>
        <strain evidence="8 9">DSM 103658</strain>
    </source>
</reference>
<organism evidence="8 9">
    <name type="scientific">Cohnella lubricantis</name>
    <dbReference type="NCBI Taxonomy" id="2163172"/>
    <lineage>
        <taxon>Bacteria</taxon>
        <taxon>Bacillati</taxon>
        <taxon>Bacillota</taxon>
        <taxon>Bacilli</taxon>
        <taxon>Bacillales</taxon>
        <taxon>Paenibacillaceae</taxon>
        <taxon>Cohnella</taxon>
    </lineage>
</organism>
<keyword evidence="1 5" id="KW-0597">Phosphoprotein</keyword>